<dbReference type="Proteomes" id="UP000835052">
    <property type="component" value="Unassembled WGS sequence"/>
</dbReference>
<evidence type="ECO:0000256" key="8">
    <source>
        <dbReference type="ARBA" id="ARBA00049527"/>
    </source>
</evidence>
<evidence type="ECO:0000313" key="9">
    <source>
        <dbReference type="EMBL" id="CAD6189061.1"/>
    </source>
</evidence>
<protein>
    <recommendedName>
        <fullName evidence="3">Lipid droplet-associated hydrolase</fullName>
        <ecNumber evidence="7">3.1.1.13</ecNumber>
    </recommendedName>
    <alternativeName>
        <fullName evidence="6">Lipid droplet-associated serine hydrolase</fullName>
    </alternativeName>
</protein>
<organism evidence="9 10">
    <name type="scientific">Caenorhabditis auriculariae</name>
    <dbReference type="NCBI Taxonomy" id="2777116"/>
    <lineage>
        <taxon>Eukaryota</taxon>
        <taxon>Metazoa</taxon>
        <taxon>Ecdysozoa</taxon>
        <taxon>Nematoda</taxon>
        <taxon>Chromadorea</taxon>
        <taxon>Rhabditida</taxon>
        <taxon>Rhabditina</taxon>
        <taxon>Rhabditomorpha</taxon>
        <taxon>Rhabditoidea</taxon>
        <taxon>Rhabditidae</taxon>
        <taxon>Peloderinae</taxon>
        <taxon>Caenorhabditis</taxon>
    </lineage>
</organism>
<keyword evidence="4" id="KW-0551">Lipid droplet</keyword>
<dbReference type="GO" id="GO:0019915">
    <property type="term" value="P:lipid storage"/>
    <property type="evidence" value="ECO:0007669"/>
    <property type="project" value="InterPro"/>
</dbReference>
<gene>
    <name evidence="9" type="ORF">CAUJ_LOCUS4980</name>
</gene>
<evidence type="ECO:0000313" key="10">
    <source>
        <dbReference type="Proteomes" id="UP000835052"/>
    </source>
</evidence>
<dbReference type="PANTHER" id="PTHR13390">
    <property type="entry name" value="LIPASE"/>
    <property type="match status" value="1"/>
</dbReference>
<dbReference type="GO" id="GO:0005811">
    <property type="term" value="C:lipid droplet"/>
    <property type="evidence" value="ECO:0007669"/>
    <property type="project" value="UniProtKB-SubCell"/>
</dbReference>
<evidence type="ECO:0000256" key="7">
    <source>
        <dbReference type="ARBA" id="ARBA00039150"/>
    </source>
</evidence>
<dbReference type="SUPFAM" id="SSF53474">
    <property type="entry name" value="alpha/beta-Hydrolases"/>
    <property type="match status" value="1"/>
</dbReference>
<accession>A0A8S1H0I0</accession>
<reference evidence="9" key="1">
    <citation type="submission" date="2020-10" db="EMBL/GenBank/DDBJ databases">
        <authorList>
            <person name="Kikuchi T."/>
        </authorList>
    </citation>
    <scope>NUCLEOTIDE SEQUENCE</scope>
    <source>
        <strain evidence="9">NKZ352</strain>
    </source>
</reference>
<dbReference type="Gene3D" id="3.40.50.1820">
    <property type="entry name" value="alpha/beta hydrolase"/>
    <property type="match status" value="1"/>
</dbReference>
<evidence type="ECO:0000256" key="3">
    <source>
        <dbReference type="ARBA" id="ARBA00019242"/>
    </source>
</evidence>
<comment type="caution">
    <text evidence="9">The sequence shown here is derived from an EMBL/GenBank/DDBJ whole genome shotgun (WGS) entry which is preliminary data.</text>
</comment>
<dbReference type="EMBL" id="CAJGYM010000010">
    <property type="protein sequence ID" value="CAD6189061.1"/>
    <property type="molecule type" value="Genomic_DNA"/>
</dbReference>
<dbReference type="OrthoDB" id="448051at2759"/>
<name>A0A8S1H0I0_9PELO</name>
<sequence>MMRDIQRRVEWILVSGRWTRVSVMGTNLSEESLRKDNMGENDNRIVILMVPGNPGNEGFYADFGKRVLSCLLSREERLGKRKLQFLFYTVSHLNHVVLPTELHHSGKHRCDERFTLDEQVQHKLDFVKEFLPRGHRVYMLGHSIGSYMLLRILPYIKEDFNLKKAVCLYPTIEKMAETPNGIRLRKVLATLNANDWLAKSLTFWLDFLPSTAKKWLVSWNLTGEGVPADVISSASELLNMNVFRNIVHMSNDELDQVTELDETLLFHKESIFFYYGIRDGWCPLELGEKMSARMARGHVIVDTHNCEHAFVIRDGKVMAEEMLQFIV</sequence>
<keyword evidence="5" id="KW-0378">Hydrolase</keyword>
<dbReference type="Pfam" id="PF10230">
    <property type="entry name" value="LIDHydrolase"/>
    <property type="match status" value="1"/>
</dbReference>
<evidence type="ECO:0000256" key="5">
    <source>
        <dbReference type="ARBA" id="ARBA00022801"/>
    </source>
</evidence>
<dbReference type="AlphaFoldDB" id="A0A8S1H0I0"/>
<dbReference type="EC" id="3.1.1.13" evidence="7"/>
<comment type="similarity">
    <text evidence="2">Belongs to the AB hydrolase superfamily. LDAH family.</text>
</comment>
<evidence type="ECO:0000256" key="1">
    <source>
        <dbReference type="ARBA" id="ARBA00004502"/>
    </source>
</evidence>
<proteinExistence type="inferred from homology"/>
<dbReference type="InterPro" id="IPR029058">
    <property type="entry name" value="AB_hydrolase_fold"/>
</dbReference>
<evidence type="ECO:0000256" key="2">
    <source>
        <dbReference type="ARBA" id="ARBA00008300"/>
    </source>
</evidence>
<comment type="catalytic activity">
    <reaction evidence="8">
        <text>a cholesterol ester + H2O = cholesterol + a fatty acid + H(+)</text>
        <dbReference type="Rhea" id="RHEA:36403"/>
        <dbReference type="ChEBI" id="CHEBI:15377"/>
        <dbReference type="ChEBI" id="CHEBI:15378"/>
        <dbReference type="ChEBI" id="CHEBI:16113"/>
        <dbReference type="ChEBI" id="CHEBI:17002"/>
        <dbReference type="ChEBI" id="CHEBI:28868"/>
        <dbReference type="EC" id="3.1.1.13"/>
    </reaction>
    <physiologicalReaction direction="left-to-right" evidence="8">
        <dbReference type="Rhea" id="RHEA:36404"/>
    </physiologicalReaction>
</comment>
<keyword evidence="10" id="KW-1185">Reference proteome</keyword>
<dbReference type="PANTHER" id="PTHR13390:SF0">
    <property type="entry name" value="LIPID DROPLET-ASSOCIATED HYDROLASE"/>
    <property type="match status" value="1"/>
</dbReference>
<evidence type="ECO:0000256" key="6">
    <source>
        <dbReference type="ARBA" id="ARBA00031924"/>
    </source>
</evidence>
<dbReference type="GO" id="GO:0004771">
    <property type="term" value="F:sterol ester esterase activity"/>
    <property type="evidence" value="ECO:0007669"/>
    <property type="project" value="UniProtKB-EC"/>
</dbReference>
<evidence type="ECO:0000256" key="4">
    <source>
        <dbReference type="ARBA" id="ARBA00022677"/>
    </source>
</evidence>
<comment type="subcellular location">
    <subcellularLocation>
        <location evidence="1">Lipid droplet</location>
    </subcellularLocation>
</comment>
<dbReference type="InterPro" id="IPR019363">
    <property type="entry name" value="LDAH"/>
</dbReference>
<dbReference type="FunFam" id="3.40.50.1820:FF:000448">
    <property type="entry name" value="Protein CBG16920"/>
    <property type="match status" value="1"/>
</dbReference>